<evidence type="ECO:0000313" key="2">
    <source>
        <dbReference type="EMBL" id="KSV58950.1"/>
    </source>
</evidence>
<keyword evidence="3" id="KW-1185">Reference proteome</keyword>
<organism evidence="2 3">
    <name type="scientific">Acetivibrio ethanolgignens</name>
    <dbReference type="NCBI Taxonomy" id="290052"/>
    <lineage>
        <taxon>Bacteria</taxon>
        <taxon>Bacillati</taxon>
        <taxon>Bacillota</taxon>
        <taxon>Clostridia</taxon>
        <taxon>Eubacteriales</taxon>
        <taxon>Oscillospiraceae</taxon>
        <taxon>Acetivibrio</taxon>
    </lineage>
</organism>
<protein>
    <submittedName>
        <fullName evidence="2">Addiction module toxin RelE</fullName>
    </submittedName>
</protein>
<accession>A0A0V8QFE5</accession>
<dbReference type="InterPro" id="IPR035093">
    <property type="entry name" value="RelE/ParE_toxin_dom_sf"/>
</dbReference>
<dbReference type="SUPFAM" id="SSF143011">
    <property type="entry name" value="RelE-like"/>
    <property type="match status" value="1"/>
</dbReference>
<dbReference type="Gene3D" id="3.30.2310.20">
    <property type="entry name" value="RelE-like"/>
    <property type="match status" value="1"/>
</dbReference>
<dbReference type="InterPro" id="IPR007712">
    <property type="entry name" value="RelE/ParE_toxin"/>
</dbReference>
<reference evidence="2 3" key="1">
    <citation type="submission" date="2015-11" db="EMBL/GenBank/DDBJ databases">
        <title>Butyribacter intestini gen. nov., sp. nov., a butyric acid-producing bacterium of the family Lachnospiraceae isolated from the human faeces.</title>
        <authorList>
            <person name="Zou Y."/>
            <person name="Xue W."/>
            <person name="Luo G."/>
            <person name="Lv M."/>
        </authorList>
    </citation>
    <scope>NUCLEOTIDE SEQUENCE [LARGE SCALE GENOMIC DNA]</scope>
    <source>
        <strain evidence="2 3">ACET-33324</strain>
    </source>
</reference>
<name>A0A0V8QFE5_9FIRM</name>
<evidence type="ECO:0000256" key="1">
    <source>
        <dbReference type="ARBA" id="ARBA00022649"/>
    </source>
</evidence>
<sequence>MLQRASDDLDNIYNHIADDFKEIGTAEKMADALEDAILSLDEMPYRGSIRRTGAFANRGYRQIFVKNFTIVYRIDEAKKMVVIVTVRYTPSSF</sequence>
<proteinExistence type="predicted"/>
<dbReference type="Pfam" id="PF05016">
    <property type="entry name" value="ParE_toxin"/>
    <property type="match status" value="1"/>
</dbReference>
<comment type="caution">
    <text evidence="2">The sequence shown here is derived from an EMBL/GenBank/DDBJ whole genome shotgun (WGS) entry which is preliminary data.</text>
</comment>
<dbReference type="Proteomes" id="UP000054874">
    <property type="component" value="Unassembled WGS sequence"/>
</dbReference>
<dbReference type="STRING" id="290052.ASU35_10915"/>
<dbReference type="EMBL" id="LNAM01000156">
    <property type="protein sequence ID" value="KSV58950.1"/>
    <property type="molecule type" value="Genomic_DNA"/>
</dbReference>
<dbReference type="AlphaFoldDB" id="A0A0V8QFE5"/>
<keyword evidence="1" id="KW-1277">Toxin-antitoxin system</keyword>
<evidence type="ECO:0000313" key="3">
    <source>
        <dbReference type="Proteomes" id="UP000054874"/>
    </source>
</evidence>
<gene>
    <name evidence="2" type="ORF">ASU35_10915</name>
</gene>